<organism evidence="2 3">
    <name type="scientific">Lactuca saligna</name>
    <name type="common">Willowleaf lettuce</name>
    <dbReference type="NCBI Taxonomy" id="75948"/>
    <lineage>
        <taxon>Eukaryota</taxon>
        <taxon>Viridiplantae</taxon>
        <taxon>Streptophyta</taxon>
        <taxon>Embryophyta</taxon>
        <taxon>Tracheophyta</taxon>
        <taxon>Spermatophyta</taxon>
        <taxon>Magnoliopsida</taxon>
        <taxon>eudicotyledons</taxon>
        <taxon>Gunneridae</taxon>
        <taxon>Pentapetalae</taxon>
        <taxon>asterids</taxon>
        <taxon>campanulids</taxon>
        <taxon>Asterales</taxon>
        <taxon>Asteraceae</taxon>
        <taxon>Cichorioideae</taxon>
        <taxon>Cichorieae</taxon>
        <taxon>Lactucinae</taxon>
        <taxon>Lactuca</taxon>
    </lineage>
</organism>
<protein>
    <submittedName>
        <fullName evidence="2">Uncharacterized protein</fullName>
    </submittedName>
</protein>
<evidence type="ECO:0000256" key="1">
    <source>
        <dbReference type="SAM" id="MobiDB-lite"/>
    </source>
</evidence>
<name>A0AA35VDH1_LACSI</name>
<sequence>MEEFGEDIRFWYVVPSIANTYEIRNSFQSYGVNLPTVRRMSGRPNVKRRRHDYEHEDKYHQVSYKGRTVHCKNGLQRGHNKTACKNLKKRIGDRGGNRGGGSGSGGRSNRVGDRGSGGRGKIGGVWDVVEELLDFLVITIETVSESQPSGAKVMDQEGMGEEDIDQHDMGEDDMDQHDMGLEVMDHEGMDQEDMNNDGINADGRGIHGMAQEGINKYDMGIEGMDQEALGVEDMHQEDNRRRMPKMRIRKPSERITEIQLKKVVIVKNRKGVSSSNPLSLD</sequence>
<dbReference type="EMBL" id="OX465077">
    <property type="protein sequence ID" value="CAI9266679.1"/>
    <property type="molecule type" value="Genomic_DNA"/>
</dbReference>
<evidence type="ECO:0000313" key="3">
    <source>
        <dbReference type="Proteomes" id="UP001177003"/>
    </source>
</evidence>
<gene>
    <name evidence="2" type="ORF">LSALG_LOCUS7221</name>
</gene>
<evidence type="ECO:0000313" key="2">
    <source>
        <dbReference type="EMBL" id="CAI9266679.1"/>
    </source>
</evidence>
<feature type="region of interest" description="Disordered" evidence="1">
    <location>
        <begin position="82"/>
        <end position="120"/>
    </location>
</feature>
<dbReference type="Proteomes" id="UP001177003">
    <property type="component" value="Chromosome 1"/>
</dbReference>
<proteinExistence type="predicted"/>
<reference evidence="2" key="1">
    <citation type="submission" date="2023-04" db="EMBL/GenBank/DDBJ databases">
        <authorList>
            <person name="Vijverberg K."/>
            <person name="Xiong W."/>
            <person name="Schranz E."/>
        </authorList>
    </citation>
    <scope>NUCLEOTIDE SEQUENCE</scope>
</reference>
<keyword evidence="3" id="KW-1185">Reference proteome</keyword>
<accession>A0AA35VDH1</accession>
<feature type="compositionally biased region" description="Gly residues" evidence="1">
    <location>
        <begin position="97"/>
        <end position="106"/>
    </location>
</feature>
<dbReference type="AlphaFoldDB" id="A0AA35VDH1"/>